<keyword evidence="2" id="KW-1185">Reference proteome</keyword>
<comment type="caution">
    <text evidence="1">The sequence shown here is derived from an EMBL/GenBank/DDBJ whole genome shotgun (WGS) entry which is preliminary data.</text>
</comment>
<accession>A0A5D3FAY5</accession>
<protein>
    <submittedName>
        <fullName evidence="1">Uncharacterized protein</fullName>
    </submittedName>
</protein>
<gene>
    <name evidence="1" type="ORF">FXF68_30925</name>
</gene>
<dbReference type="AlphaFoldDB" id="A0A5D3FAY5"/>
<organism evidence="1 2">
    <name type="scientific">Actinomadura decatromicini</name>
    <dbReference type="NCBI Taxonomy" id="2604572"/>
    <lineage>
        <taxon>Bacteria</taxon>
        <taxon>Bacillati</taxon>
        <taxon>Actinomycetota</taxon>
        <taxon>Actinomycetes</taxon>
        <taxon>Streptosporangiales</taxon>
        <taxon>Thermomonosporaceae</taxon>
        <taxon>Actinomadura</taxon>
    </lineage>
</organism>
<name>A0A5D3FAY5_9ACTN</name>
<evidence type="ECO:0000313" key="1">
    <source>
        <dbReference type="EMBL" id="TYK45098.1"/>
    </source>
</evidence>
<reference evidence="1 2" key="1">
    <citation type="submission" date="2019-08" db="EMBL/GenBank/DDBJ databases">
        <title>Actinomadura sp. nov. CYP1-5 isolated from mountain soil.</title>
        <authorList>
            <person name="Songsumanus A."/>
            <person name="Kuncharoen N."/>
            <person name="Kudo T."/>
            <person name="Yuki M."/>
            <person name="Igarashi Y."/>
            <person name="Tanasupawat S."/>
        </authorList>
    </citation>
    <scope>NUCLEOTIDE SEQUENCE [LARGE SCALE GENOMIC DNA]</scope>
    <source>
        <strain evidence="1 2">CYP1-5</strain>
    </source>
</reference>
<evidence type="ECO:0000313" key="2">
    <source>
        <dbReference type="Proteomes" id="UP000323505"/>
    </source>
</evidence>
<sequence length="85" mass="9688">MSAYRTVFTAEADVEVRGLPKRPSVALYNTLVEISRDPWQKTHVDPLKEDESFRFELFDGGDGVVHLQINEEDRIVIVQGITWVG</sequence>
<dbReference type="RefSeq" id="WP_148765425.1">
    <property type="nucleotide sequence ID" value="NZ_VSRQ01000007.1"/>
</dbReference>
<proteinExistence type="predicted"/>
<dbReference type="Proteomes" id="UP000323505">
    <property type="component" value="Unassembled WGS sequence"/>
</dbReference>
<dbReference type="EMBL" id="VSRQ01000007">
    <property type="protein sequence ID" value="TYK45098.1"/>
    <property type="molecule type" value="Genomic_DNA"/>
</dbReference>